<sequence length="128" mass="15661">MRKKVKELTSRSNGVSNENRAASLRRYIMGWINYFKVADMKTLLQQTDEWMRRRIRMIYWKQWKRVRTKYKMLTSLGIYEQKAWEYANTRKNYWRTSNSPILSKSLTNNVIRGFGFLFFSDYYRQVTA</sequence>
<organism evidence="2 3">
    <name type="scientific">Heliobacterium mobile</name>
    <name type="common">Heliobacillus mobilis</name>
    <dbReference type="NCBI Taxonomy" id="28064"/>
    <lineage>
        <taxon>Bacteria</taxon>
        <taxon>Bacillati</taxon>
        <taxon>Bacillota</taxon>
        <taxon>Clostridia</taxon>
        <taxon>Eubacteriales</taxon>
        <taxon>Heliobacteriaceae</taxon>
        <taxon>Heliobacterium</taxon>
    </lineage>
</organism>
<evidence type="ECO:0000259" key="1">
    <source>
        <dbReference type="Pfam" id="PF08388"/>
    </source>
</evidence>
<gene>
    <name evidence="2" type="ORF">GJ688_20090</name>
</gene>
<dbReference type="InterPro" id="IPR013597">
    <property type="entry name" value="Mat_intron_G2"/>
</dbReference>
<comment type="caution">
    <text evidence="2">The sequence shown here is derived from an EMBL/GenBank/DDBJ whole genome shotgun (WGS) entry which is preliminary data.</text>
</comment>
<proteinExistence type="predicted"/>
<dbReference type="OrthoDB" id="9793236at2"/>
<evidence type="ECO:0000313" key="3">
    <source>
        <dbReference type="Proteomes" id="UP000430670"/>
    </source>
</evidence>
<dbReference type="GO" id="GO:0003964">
    <property type="term" value="F:RNA-directed DNA polymerase activity"/>
    <property type="evidence" value="ECO:0007669"/>
    <property type="project" value="UniProtKB-KW"/>
</dbReference>
<dbReference type="EMBL" id="WNKU01000125">
    <property type="protein sequence ID" value="MTV51098.1"/>
    <property type="molecule type" value="Genomic_DNA"/>
</dbReference>
<keyword evidence="2" id="KW-0548">Nucleotidyltransferase</keyword>
<evidence type="ECO:0000313" key="2">
    <source>
        <dbReference type="EMBL" id="MTV51098.1"/>
    </source>
</evidence>
<accession>A0A6I3SPX3</accession>
<reference evidence="2 3" key="1">
    <citation type="submission" date="2019-11" db="EMBL/GenBank/DDBJ databases">
        <title>Whole-genome sequence of a the green, strictly anaerobic photosynthetic bacterium Heliobacillus mobilis DSM 6151.</title>
        <authorList>
            <person name="Kyndt J.A."/>
            <person name="Meyer T.E."/>
        </authorList>
    </citation>
    <scope>NUCLEOTIDE SEQUENCE [LARGE SCALE GENOMIC DNA]</scope>
    <source>
        <strain evidence="2 3">DSM 6151</strain>
    </source>
</reference>
<feature type="domain" description="Group II intron maturase-specific" evidence="1">
    <location>
        <begin position="1"/>
        <end position="72"/>
    </location>
</feature>
<keyword evidence="3" id="KW-1185">Reference proteome</keyword>
<protein>
    <submittedName>
        <fullName evidence="2">RNA-directed DNA polymerase</fullName>
    </submittedName>
</protein>
<dbReference type="AlphaFoldDB" id="A0A6I3SPX3"/>
<dbReference type="Pfam" id="PF08388">
    <property type="entry name" value="GIIM"/>
    <property type="match status" value="1"/>
</dbReference>
<name>A0A6I3SPX3_HELMO</name>
<keyword evidence="2" id="KW-0695">RNA-directed DNA polymerase</keyword>
<keyword evidence="2" id="KW-0808">Transferase</keyword>
<dbReference type="Proteomes" id="UP000430670">
    <property type="component" value="Unassembled WGS sequence"/>
</dbReference>